<comment type="similarity">
    <text evidence="1">In the C-terminal section; belongs to the class-I pyridoxal-phosphate-dependent aminotransferase family.</text>
</comment>
<proteinExistence type="inferred from homology"/>
<dbReference type="Proteomes" id="UP000215767">
    <property type="component" value="Unassembled WGS sequence"/>
</dbReference>
<dbReference type="GO" id="GO:0003677">
    <property type="term" value="F:DNA binding"/>
    <property type="evidence" value="ECO:0007669"/>
    <property type="project" value="UniProtKB-KW"/>
</dbReference>
<evidence type="ECO:0000256" key="5">
    <source>
        <dbReference type="ARBA" id="ARBA00023163"/>
    </source>
</evidence>
<evidence type="ECO:0000256" key="4">
    <source>
        <dbReference type="ARBA" id="ARBA00023125"/>
    </source>
</evidence>
<comment type="caution">
    <text evidence="7">The sequence shown here is derived from an EMBL/GenBank/DDBJ whole genome shotgun (WGS) entry which is preliminary data.</text>
</comment>
<dbReference type="SUPFAM" id="SSF53383">
    <property type="entry name" value="PLP-dependent transferases"/>
    <property type="match status" value="1"/>
</dbReference>
<dbReference type="Gene3D" id="3.90.1150.10">
    <property type="entry name" value="Aspartate Aminotransferase, domain 1"/>
    <property type="match status" value="1"/>
</dbReference>
<gene>
    <name evidence="7" type="ORF">CAL28_25065</name>
</gene>
<feature type="domain" description="HTH gntR-type" evidence="6">
    <location>
        <begin position="17"/>
        <end position="85"/>
    </location>
</feature>
<accession>A0A261UKN9</accession>
<dbReference type="InterPro" id="IPR036388">
    <property type="entry name" value="WH-like_DNA-bd_sf"/>
</dbReference>
<dbReference type="InterPro" id="IPR004839">
    <property type="entry name" value="Aminotransferase_I/II_large"/>
</dbReference>
<dbReference type="InterPro" id="IPR051446">
    <property type="entry name" value="HTH_trans_reg/aminotransferase"/>
</dbReference>
<dbReference type="GO" id="GO:0003700">
    <property type="term" value="F:DNA-binding transcription factor activity"/>
    <property type="evidence" value="ECO:0007669"/>
    <property type="project" value="InterPro"/>
</dbReference>
<dbReference type="InterPro" id="IPR000524">
    <property type="entry name" value="Tscrpt_reg_HTH_GntR"/>
</dbReference>
<sequence length="456" mass="49429">MSYSTRHWIGKLARSERPVYLLLPELIEQDMEQGRLTSGDRLPPLRELAEALSLDYTTVARGYAEARKRGLVESHPGAGTYVKGGNPSLVSRGGISAEMSMNLPPEPRSAALLARVRKSASSIFDADDFYGLLRYQEFGGMAADRDAGARWLRRQLPGVKGDLVLVCPGIHSVLLALISQLVPHGEYLCVESLSYPGIKAIATQLGVKLLPLPMDSDGIRADAFEEVCKSLRPKALYCNPTVQNPTAITIPARRREALADVAQRYNVAIIEDDPYAMLPAQMPEPLTLLAPELSYYITGFSKCLGAGMRTAYVKAPDTLRRERLAATMRAFTVMSSPITNALATRWVNDGTAEAMLEAVRAESADRQDLARNVLDGMSYTADPDGFHLWLELPSHLSSVGFAKSMRDKGVWVVASAAFATDGDPPSAARVCLGGAMTWSECSAGLNVLRDGLLTAA</sequence>
<dbReference type="SMART" id="SM00345">
    <property type="entry name" value="HTH_GNTR"/>
    <property type="match status" value="1"/>
</dbReference>
<dbReference type="Gene3D" id="1.10.10.10">
    <property type="entry name" value="Winged helix-like DNA-binding domain superfamily/Winged helix DNA-binding domain"/>
    <property type="match status" value="1"/>
</dbReference>
<dbReference type="Gene3D" id="3.40.640.10">
    <property type="entry name" value="Type I PLP-dependent aspartate aminotransferase-like (Major domain)"/>
    <property type="match status" value="1"/>
</dbReference>
<dbReference type="CDD" id="cd00609">
    <property type="entry name" value="AAT_like"/>
    <property type="match status" value="1"/>
</dbReference>
<keyword evidence="8" id="KW-1185">Reference proteome</keyword>
<dbReference type="AlphaFoldDB" id="A0A261UKN9"/>
<evidence type="ECO:0000313" key="8">
    <source>
        <dbReference type="Proteomes" id="UP000215767"/>
    </source>
</evidence>
<dbReference type="InterPro" id="IPR015421">
    <property type="entry name" value="PyrdxlP-dep_Trfase_major"/>
</dbReference>
<evidence type="ECO:0000256" key="2">
    <source>
        <dbReference type="ARBA" id="ARBA00022898"/>
    </source>
</evidence>
<dbReference type="Pfam" id="PF00392">
    <property type="entry name" value="GntR"/>
    <property type="match status" value="1"/>
</dbReference>
<organism evidence="7 8">
    <name type="scientific">Bordetella genomosp. 11</name>
    <dbReference type="NCBI Taxonomy" id="1416808"/>
    <lineage>
        <taxon>Bacteria</taxon>
        <taxon>Pseudomonadati</taxon>
        <taxon>Pseudomonadota</taxon>
        <taxon>Betaproteobacteria</taxon>
        <taxon>Burkholderiales</taxon>
        <taxon>Alcaligenaceae</taxon>
        <taxon>Bordetella</taxon>
    </lineage>
</organism>
<name>A0A261UKN9_9BORD</name>
<protein>
    <submittedName>
        <fullName evidence="7">GntR family transcriptional regulator</fullName>
    </submittedName>
</protein>
<dbReference type="InterPro" id="IPR036390">
    <property type="entry name" value="WH_DNA-bd_sf"/>
</dbReference>
<keyword evidence="3" id="KW-0805">Transcription regulation</keyword>
<evidence type="ECO:0000256" key="1">
    <source>
        <dbReference type="ARBA" id="ARBA00005384"/>
    </source>
</evidence>
<dbReference type="InterPro" id="IPR015422">
    <property type="entry name" value="PyrdxlP-dep_Trfase_small"/>
</dbReference>
<dbReference type="GO" id="GO:0030170">
    <property type="term" value="F:pyridoxal phosphate binding"/>
    <property type="evidence" value="ECO:0007669"/>
    <property type="project" value="InterPro"/>
</dbReference>
<dbReference type="SUPFAM" id="SSF46785">
    <property type="entry name" value="Winged helix' DNA-binding domain"/>
    <property type="match status" value="1"/>
</dbReference>
<dbReference type="CDD" id="cd07377">
    <property type="entry name" value="WHTH_GntR"/>
    <property type="match status" value="1"/>
</dbReference>
<evidence type="ECO:0000313" key="7">
    <source>
        <dbReference type="EMBL" id="OZI62449.1"/>
    </source>
</evidence>
<evidence type="ECO:0000256" key="3">
    <source>
        <dbReference type="ARBA" id="ARBA00023015"/>
    </source>
</evidence>
<dbReference type="RefSeq" id="WP_094843826.1">
    <property type="nucleotide sequence ID" value="NZ_NEVS01000004.1"/>
</dbReference>
<keyword evidence="4" id="KW-0238">DNA-binding</keyword>
<keyword evidence="2" id="KW-0663">Pyridoxal phosphate</keyword>
<dbReference type="InterPro" id="IPR015424">
    <property type="entry name" value="PyrdxlP-dep_Trfase"/>
</dbReference>
<dbReference type="Pfam" id="PF00155">
    <property type="entry name" value="Aminotran_1_2"/>
    <property type="match status" value="1"/>
</dbReference>
<dbReference type="PANTHER" id="PTHR46577:SF1">
    <property type="entry name" value="HTH-TYPE TRANSCRIPTIONAL REGULATORY PROTEIN GABR"/>
    <property type="match status" value="1"/>
</dbReference>
<dbReference type="PANTHER" id="PTHR46577">
    <property type="entry name" value="HTH-TYPE TRANSCRIPTIONAL REGULATORY PROTEIN GABR"/>
    <property type="match status" value="1"/>
</dbReference>
<evidence type="ECO:0000259" key="6">
    <source>
        <dbReference type="PROSITE" id="PS50949"/>
    </source>
</evidence>
<dbReference type="OrthoDB" id="9804020at2"/>
<reference evidence="8" key="1">
    <citation type="submission" date="2017-05" db="EMBL/GenBank/DDBJ databases">
        <title>Complete and WGS of Bordetella genogroups.</title>
        <authorList>
            <person name="Spilker T."/>
            <person name="Lipuma J."/>
        </authorList>
    </citation>
    <scope>NUCLEOTIDE SEQUENCE [LARGE SCALE GENOMIC DNA]</scope>
    <source>
        <strain evidence="8">AU8856</strain>
    </source>
</reference>
<keyword evidence="5" id="KW-0804">Transcription</keyword>
<dbReference type="EMBL" id="NEVS01000004">
    <property type="protein sequence ID" value="OZI62449.1"/>
    <property type="molecule type" value="Genomic_DNA"/>
</dbReference>
<dbReference type="PROSITE" id="PS50949">
    <property type="entry name" value="HTH_GNTR"/>
    <property type="match status" value="1"/>
</dbReference>